<dbReference type="RefSeq" id="WP_344173881.1">
    <property type="nucleotide sequence ID" value="NZ_BAAARY010000019.1"/>
</dbReference>
<keyword evidence="4" id="KW-0067">ATP-binding</keyword>
<dbReference type="Proteomes" id="UP001499978">
    <property type="component" value="Unassembled WGS sequence"/>
</dbReference>
<organism evidence="6 7">
    <name type="scientific">Pilimelia columellifera subsp. columellifera</name>
    <dbReference type="NCBI Taxonomy" id="706583"/>
    <lineage>
        <taxon>Bacteria</taxon>
        <taxon>Bacillati</taxon>
        <taxon>Actinomycetota</taxon>
        <taxon>Actinomycetes</taxon>
        <taxon>Micromonosporales</taxon>
        <taxon>Micromonosporaceae</taxon>
        <taxon>Pilimelia</taxon>
    </lineage>
</organism>
<dbReference type="PANTHER" id="PTHR43776">
    <property type="entry name" value="TRANSPORT ATP-BINDING PROTEIN"/>
    <property type="match status" value="1"/>
</dbReference>
<reference evidence="6 7" key="1">
    <citation type="journal article" date="2019" name="Int. J. Syst. Evol. Microbiol.">
        <title>The Global Catalogue of Microorganisms (GCM) 10K type strain sequencing project: providing services to taxonomists for standard genome sequencing and annotation.</title>
        <authorList>
            <consortium name="The Broad Institute Genomics Platform"/>
            <consortium name="The Broad Institute Genome Sequencing Center for Infectious Disease"/>
            <person name="Wu L."/>
            <person name="Ma J."/>
        </authorList>
    </citation>
    <scope>NUCLEOTIDE SEQUENCE [LARGE SCALE GENOMIC DNA]</scope>
    <source>
        <strain evidence="6 7">JCM 3367</strain>
    </source>
</reference>
<dbReference type="InterPro" id="IPR003439">
    <property type="entry name" value="ABC_transporter-like_ATP-bd"/>
</dbReference>
<evidence type="ECO:0000256" key="2">
    <source>
        <dbReference type="ARBA" id="ARBA00022448"/>
    </source>
</evidence>
<feature type="domain" description="ABC transporter" evidence="5">
    <location>
        <begin position="10"/>
        <end position="235"/>
    </location>
</feature>
<evidence type="ECO:0000256" key="3">
    <source>
        <dbReference type="ARBA" id="ARBA00022741"/>
    </source>
</evidence>
<dbReference type="PANTHER" id="PTHR43776:SF7">
    <property type="entry name" value="D,D-DIPEPTIDE TRANSPORT ATP-BINDING PROTEIN DDPF-RELATED"/>
    <property type="match status" value="1"/>
</dbReference>
<name>A0ABN3NU72_9ACTN</name>
<gene>
    <name evidence="6" type="ORF">GCM10010201_31830</name>
</gene>
<comment type="similarity">
    <text evidence="1">Belongs to the ABC transporter superfamily.</text>
</comment>
<accession>A0ABN3NU72</accession>
<proteinExistence type="inferred from homology"/>
<keyword evidence="2" id="KW-0813">Transport</keyword>
<dbReference type="PROSITE" id="PS00211">
    <property type="entry name" value="ABC_TRANSPORTER_1"/>
    <property type="match status" value="1"/>
</dbReference>
<dbReference type="EMBL" id="BAAARY010000019">
    <property type="protein sequence ID" value="GAA2530088.1"/>
    <property type="molecule type" value="Genomic_DNA"/>
</dbReference>
<keyword evidence="7" id="KW-1185">Reference proteome</keyword>
<dbReference type="InterPro" id="IPR027417">
    <property type="entry name" value="P-loop_NTPase"/>
</dbReference>
<dbReference type="Gene3D" id="3.40.50.300">
    <property type="entry name" value="P-loop containing nucleotide triphosphate hydrolases"/>
    <property type="match status" value="1"/>
</dbReference>
<dbReference type="InterPro" id="IPR017871">
    <property type="entry name" value="ABC_transporter-like_CS"/>
</dbReference>
<keyword evidence="3" id="KW-0547">Nucleotide-binding</keyword>
<evidence type="ECO:0000256" key="1">
    <source>
        <dbReference type="ARBA" id="ARBA00005417"/>
    </source>
</evidence>
<evidence type="ECO:0000259" key="5">
    <source>
        <dbReference type="PROSITE" id="PS50893"/>
    </source>
</evidence>
<evidence type="ECO:0000313" key="7">
    <source>
        <dbReference type="Proteomes" id="UP001499978"/>
    </source>
</evidence>
<comment type="caution">
    <text evidence="6">The sequence shown here is derived from an EMBL/GenBank/DDBJ whole genome shotgun (WGS) entry which is preliminary data.</text>
</comment>
<dbReference type="SMART" id="SM00382">
    <property type="entry name" value="AAA"/>
    <property type="match status" value="1"/>
</dbReference>
<protein>
    <recommendedName>
        <fullName evidence="5">ABC transporter domain-containing protein</fullName>
    </recommendedName>
</protein>
<dbReference type="InterPro" id="IPR003593">
    <property type="entry name" value="AAA+_ATPase"/>
</dbReference>
<dbReference type="Pfam" id="PF00005">
    <property type="entry name" value="ABC_tran"/>
    <property type="match status" value="1"/>
</dbReference>
<sequence>MNATAEPAVVSADSITRRYRTTHGDITPVHEVSLAVRRGEILGIRGPSGSGKSTLLRLLAGMERPDSGQLRYRDRAAWPARSRTARYPRAGYVMPIFQDPSASLDPRWPIWRTLTEPLTASGNPGRAALRATARQWLDRARLGHLDPTARPGQISGGQRQRVALLRALIAEPALIVADEPTARQDVITAAAMSELLTNASQSGTAIIVVSHDTTWLRGIAHHVLPLWIGSPNSAG</sequence>
<evidence type="ECO:0000256" key="4">
    <source>
        <dbReference type="ARBA" id="ARBA00022840"/>
    </source>
</evidence>
<dbReference type="InterPro" id="IPR050319">
    <property type="entry name" value="ABC_transp_ATP-bind"/>
</dbReference>
<dbReference type="SUPFAM" id="SSF52540">
    <property type="entry name" value="P-loop containing nucleoside triphosphate hydrolases"/>
    <property type="match status" value="1"/>
</dbReference>
<evidence type="ECO:0000313" key="6">
    <source>
        <dbReference type="EMBL" id="GAA2530088.1"/>
    </source>
</evidence>
<dbReference type="PROSITE" id="PS50893">
    <property type="entry name" value="ABC_TRANSPORTER_2"/>
    <property type="match status" value="1"/>
</dbReference>